<keyword evidence="3" id="KW-1185">Reference proteome</keyword>
<dbReference type="Proteomes" id="UP001200034">
    <property type="component" value="Unassembled WGS sequence"/>
</dbReference>
<evidence type="ECO:0000313" key="2">
    <source>
        <dbReference type="EMBL" id="KAH8360970.1"/>
    </source>
</evidence>
<gene>
    <name evidence="2" type="ORF">KR093_001744</name>
</gene>
<evidence type="ECO:0000259" key="1">
    <source>
        <dbReference type="PROSITE" id="PS51406"/>
    </source>
</evidence>
<evidence type="ECO:0000313" key="3">
    <source>
        <dbReference type="Proteomes" id="UP001200034"/>
    </source>
</evidence>
<sequence length="50" mass="5791">MGAASGTAGDSFAEHRGQKFSTFDRDNDHWNKNCAEVYKGAWWYKACYRR</sequence>
<proteinExistence type="predicted"/>
<dbReference type="EMBL" id="JAJJHW010003363">
    <property type="protein sequence ID" value="KAH8360970.1"/>
    <property type="molecule type" value="Genomic_DNA"/>
</dbReference>
<protein>
    <recommendedName>
        <fullName evidence="1">Fibrinogen C-terminal domain-containing protein</fullName>
    </recommendedName>
</protein>
<accession>A0AAD4JVD3</accession>
<dbReference type="GO" id="GO:0005615">
    <property type="term" value="C:extracellular space"/>
    <property type="evidence" value="ECO:0007669"/>
    <property type="project" value="TreeGrafter"/>
</dbReference>
<dbReference type="InterPro" id="IPR036056">
    <property type="entry name" value="Fibrinogen-like_C"/>
</dbReference>
<dbReference type="InterPro" id="IPR002181">
    <property type="entry name" value="Fibrinogen_a/b/g_C_dom"/>
</dbReference>
<dbReference type="Pfam" id="PF00147">
    <property type="entry name" value="Fibrinogen_C"/>
    <property type="match status" value="1"/>
</dbReference>
<dbReference type="SUPFAM" id="SSF56496">
    <property type="entry name" value="Fibrinogen C-terminal domain-like"/>
    <property type="match status" value="1"/>
</dbReference>
<dbReference type="InterPro" id="IPR050373">
    <property type="entry name" value="Fibrinogen_C-term_domain"/>
</dbReference>
<dbReference type="AlphaFoldDB" id="A0AAD4JVD3"/>
<dbReference type="PANTHER" id="PTHR19143">
    <property type="entry name" value="FIBRINOGEN/TENASCIN/ANGIOPOEITIN"/>
    <property type="match status" value="1"/>
</dbReference>
<dbReference type="PROSITE" id="PS51406">
    <property type="entry name" value="FIBRINOGEN_C_2"/>
    <property type="match status" value="1"/>
</dbReference>
<dbReference type="Gene3D" id="4.10.530.10">
    <property type="entry name" value="Gamma-fibrinogen Carboxyl Terminal Fragment, domain 2"/>
    <property type="match status" value="1"/>
</dbReference>
<feature type="domain" description="Fibrinogen C-terminal" evidence="1">
    <location>
        <begin position="1"/>
        <end position="50"/>
    </location>
</feature>
<comment type="caution">
    <text evidence="2">The sequence shown here is derived from an EMBL/GenBank/DDBJ whole genome shotgun (WGS) entry which is preliminary data.</text>
</comment>
<organism evidence="2 3">
    <name type="scientific">Drosophila rubida</name>
    <dbReference type="NCBI Taxonomy" id="30044"/>
    <lineage>
        <taxon>Eukaryota</taxon>
        <taxon>Metazoa</taxon>
        <taxon>Ecdysozoa</taxon>
        <taxon>Arthropoda</taxon>
        <taxon>Hexapoda</taxon>
        <taxon>Insecta</taxon>
        <taxon>Pterygota</taxon>
        <taxon>Neoptera</taxon>
        <taxon>Endopterygota</taxon>
        <taxon>Diptera</taxon>
        <taxon>Brachycera</taxon>
        <taxon>Muscomorpha</taxon>
        <taxon>Ephydroidea</taxon>
        <taxon>Drosophilidae</taxon>
        <taxon>Drosophila</taxon>
    </lineage>
</organism>
<reference evidence="2" key="1">
    <citation type="journal article" date="2021" name="Mol. Ecol. Resour.">
        <title>Phylogenomic analyses of the genus Drosophila reveals genomic signals of climate adaptation.</title>
        <authorList>
            <person name="Li F."/>
            <person name="Rane R.V."/>
            <person name="Luria V."/>
            <person name="Xiong Z."/>
            <person name="Chen J."/>
            <person name="Li Z."/>
            <person name="Catullo R.A."/>
            <person name="Griffin P.C."/>
            <person name="Schiffer M."/>
            <person name="Pearce S."/>
            <person name="Lee S.F."/>
            <person name="McElroy K."/>
            <person name="Stocker A."/>
            <person name="Shirriffs J."/>
            <person name="Cockerell F."/>
            <person name="Coppin C."/>
            <person name="Sgro C.M."/>
            <person name="Karger A."/>
            <person name="Cain J.W."/>
            <person name="Weber J.A."/>
            <person name="Santpere G."/>
            <person name="Kirschner M.W."/>
            <person name="Hoffmann A.A."/>
            <person name="Oakeshott J.G."/>
            <person name="Zhang G."/>
        </authorList>
    </citation>
    <scope>NUCLEOTIDE SEQUENCE</scope>
    <source>
        <strain evidence="2">BGI-SZ-2011g</strain>
    </source>
</reference>
<name>A0AAD4JVD3_9MUSC</name>